<reference evidence="2" key="1">
    <citation type="submission" date="2023-05" db="EMBL/GenBank/DDBJ databases">
        <title>Nepenthes gracilis genome sequencing.</title>
        <authorList>
            <person name="Fukushima K."/>
        </authorList>
    </citation>
    <scope>NUCLEOTIDE SEQUENCE</scope>
    <source>
        <strain evidence="2">SING2019-196</strain>
    </source>
</reference>
<comment type="caution">
    <text evidence="2">The sequence shown here is derived from an EMBL/GenBank/DDBJ whole genome shotgun (WGS) entry which is preliminary data.</text>
</comment>
<evidence type="ECO:0000256" key="1">
    <source>
        <dbReference type="SAM" id="Phobius"/>
    </source>
</evidence>
<dbReference type="AlphaFoldDB" id="A0AAD3SK30"/>
<sequence length="99" mass="11578">MQCKRTRALRQTCTPKSTKKFVILRSSIFFVLRFLPLFHARFAISFILPCLPRYEVSSESAREDWLQGKDRRSTGPDFQFTNFSSSMQLAVSQSILYFI</sequence>
<proteinExistence type="predicted"/>
<dbReference type="EMBL" id="BSYO01000011">
    <property type="protein sequence ID" value="GMH12062.1"/>
    <property type="molecule type" value="Genomic_DNA"/>
</dbReference>
<keyword evidence="3" id="KW-1185">Reference proteome</keyword>
<feature type="transmembrane region" description="Helical" evidence="1">
    <location>
        <begin position="21"/>
        <end position="48"/>
    </location>
</feature>
<evidence type="ECO:0000313" key="2">
    <source>
        <dbReference type="EMBL" id="GMH12062.1"/>
    </source>
</evidence>
<evidence type="ECO:0000313" key="3">
    <source>
        <dbReference type="Proteomes" id="UP001279734"/>
    </source>
</evidence>
<protein>
    <submittedName>
        <fullName evidence="2">Uncharacterized protein</fullName>
    </submittedName>
</protein>
<keyword evidence="1" id="KW-0472">Membrane</keyword>
<keyword evidence="1" id="KW-0812">Transmembrane</keyword>
<gene>
    <name evidence="2" type="ORF">Nepgr_013903</name>
</gene>
<dbReference type="Proteomes" id="UP001279734">
    <property type="component" value="Unassembled WGS sequence"/>
</dbReference>
<accession>A0AAD3SK30</accession>
<organism evidence="2 3">
    <name type="scientific">Nepenthes gracilis</name>
    <name type="common">Slender pitcher plant</name>
    <dbReference type="NCBI Taxonomy" id="150966"/>
    <lineage>
        <taxon>Eukaryota</taxon>
        <taxon>Viridiplantae</taxon>
        <taxon>Streptophyta</taxon>
        <taxon>Embryophyta</taxon>
        <taxon>Tracheophyta</taxon>
        <taxon>Spermatophyta</taxon>
        <taxon>Magnoliopsida</taxon>
        <taxon>eudicotyledons</taxon>
        <taxon>Gunneridae</taxon>
        <taxon>Pentapetalae</taxon>
        <taxon>Caryophyllales</taxon>
        <taxon>Nepenthaceae</taxon>
        <taxon>Nepenthes</taxon>
    </lineage>
</organism>
<keyword evidence="1" id="KW-1133">Transmembrane helix</keyword>
<name>A0AAD3SK30_NEPGR</name>